<dbReference type="Proteomes" id="UP000287352">
    <property type="component" value="Unassembled WGS sequence"/>
</dbReference>
<accession>A0A402A8H3</accession>
<evidence type="ECO:0000313" key="2">
    <source>
        <dbReference type="Proteomes" id="UP000287352"/>
    </source>
</evidence>
<dbReference type="AlphaFoldDB" id="A0A402A8H3"/>
<keyword evidence="2" id="KW-1185">Reference proteome</keyword>
<protein>
    <submittedName>
        <fullName evidence="1">Uncharacterized protein</fullName>
    </submittedName>
</protein>
<name>A0A402A8H3_9CHLR</name>
<organism evidence="1 2">
    <name type="scientific">Tengunoibacter tsumagoiensis</name>
    <dbReference type="NCBI Taxonomy" id="2014871"/>
    <lineage>
        <taxon>Bacteria</taxon>
        <taxon>Bacillati</taxon>
        <taxon>Chloroflexota</taxon>
        <taxon>Ktedonobacteria</taxon>
        <taxon>Ktedonobacterales</taxon>
        <taxon>Dictyobacteraceae</taxon>
        <taxon>Tengunoibacter</taxon>
    </lineage>
</organism>
<dbReference type="EMBL" id="BIFR01000002">
    <property type="protein sequence ID" value="GCE15464.1"/>
    <property type="molecule type" value="Genomic_DNA"/>
</dbReference>
<evidence type="ECO:0000313" key="1">
    <source>
        <dbReference type="EMBL" id="GCE15464.1"/>
    </source>
</evidence>
<comment type="caution">
    <text evidence="1">The sequence shown here is derived from an EMBL/GenBank/DDBJ whole genome shotgun (WGS) entry which is preliminary data.</text>
</comment>
<proteinExistence type="predicted"/>
<reference evidence="2" key="1">
    <citation type="submission" date="2018-12" db="EMBL/GenBank/DDBJ databases">
        <title>Tengunoibacter tsumagoiensis gen. nov., sp. nov., Dictyobacter kobayashii sp. nov., D. alpinus sp. nov., and D. joshuensis sp. nov. and description of Dictyobacteraceae fam. nov. within the order Ktedonobacterales isolated from Tengu-no-mugimeshi.</title>
        <authorList>
            <person name="Wang C.M."/>
            <person name="Zheng Y."/>
            <person name="Sakai Y."/>
            <person name="Toyoda A."/>
            <person name="Minakuchi Y."/>
            <person name="Abe K."/>
            <person name="Yokota A."/>
            <person name="Yabe S."/>
        </authorList>
    </citation>
    <scope>NUCLEOTIDE SEQUENCE [LARGE SCALE GENOMIC DNA]</scope>
    <source>
        <strain evidence="2">Uno3</strain>
    </source>
</reference>
<gene>
    <name evidence="1" type="ORF">KTT_53230</name>
</gene>
<sequence length="56" mass="6167">MPGESVRCVNVNEKMPSSQKRFERTFVLMRADMAARGYTQSYVTVGDVLLANASPG</sequence>